<dbReference type="InterPro" id="IPR047175">
    <property type="entry name" value="CotS-like"/>
</dbReference>
<protein>
    <submittedName>
        <fullName evidence="2">Spore coat protein I</fullName>
    </submittedName>
</protein>
<proteinExistence type="predicted"/>
<organism evidence="2 3">
    <name type="scientific">Clostridium thermobutyricum DSM 4928</name>
    <dbReference type="NCBI Taxonomy" id="1121339"/>
    <lineage>
        <taxon>Bacteria</taxon>
        <taxon>Bacillati</taxon>
        <taxon>Bacillota</taxon>
        <taxon>Clostridia</taxon>
        <taxon>Eubacteriales</taxon>
        <taxon>Clostridiaceae</taxon>
        <taxon>Clostridium</taxon>
    </lineage>
</organism>
<reference evidence="2 3" key="1">
    <citation type="submission" date="2016-02" db="EMBL/GenBank/DDBJ databases">
        <title>Genome sequence of Clostridium thermobutyricum DSM 4928.</title>
        <authorList>
            <person name="Poehlein A."/>
            <person name="Daniel R."/>
        </authorList>
    </citation>
    <scope>NUCLEOTIDE SEQUENCE [LARGE SCALE GENOMIC DNA]</scope>
    <source>
        <strain evidence="2 3">DSM 4928</strain>
    </source>
</reference>
<dbReference type="Pfam" id="PF01636">
    <property type="entry name" value="APH"/>
    <property type="match status" value="1"/>
</dbReference>
<dbReference type="PANTHER" id="PTHR39179">
    <property type="entry name" value="SPORE COAT PROTEIN I"/>
    <property type="match status" value="1"/>
</dbReference>
<dbReference type="InterPro" id="IPR011009">
    <property type="entry name" value="Kinase-like_dom_sf"/>
</dbReference>
<evidence type="ECO:0000313" key="2">
    <source>
        <dbReference type="EMBL" id="OPX49015.1"/>
    </source>
</evidence>
<dbReference type="RefSeq" id="WP_080022075.1">
    <property type="nucleotide sequence ID" value="NZ_LTAY01000026.1"/>
</dbReference>
<evidence type="ECO:0000313" key="3">
    <source>
        <dbReference type="Proteomes" id="UP000191448"/>
    </source>
</evidence>
<keyword evidence="2" id="KW-0946">Virion</keyword>
<dbReference type="InterPro" id="IPR002575">
    <property type="entry name" value="Aminoglycoside_PTrfase"/>
</dbReference>
<dbReference type="Proteomes" id="UP000191448">
    <property type="component" value="Unassembled WGS sequence"/>
</dbReference>
<sequence>MENTLIKKSIESEYNIEVKSIEKFKSTYRINGNEGYCLKIIKYDYPHFLFIIEAMNHLFEKGLRSVLPLLKTKSDKKYIRLGNKNAYLTKWINGEESNFDVLNQLDRIGEAVGELHVKSRNFSIPQFSKPRIGWMSWIKVFETRKNEIYDFKNRIYQKAYKNDFDKLYLENFDSEIKRCDRAIEALKKSNYLNVMEKQVMKMGFCHHDLANHNIILDKENNINFIDFDYCILDSNLHDLASLIWRVNKFSTPSVEKTDKILKGYTKKVSVDKEEVEIMKAFLSFPQEFWQIGLQVYWEQQPWGEEFMINKLENYLKIIEGKVNMIESIKI</sequence>
<dbReference type="Gene3D" id="3.30.200.20">
    <property type="entry name" value="Phosphorylase Kinase, domain 1"/>
    <property type="match status" value="1"/>
</dbReference>
<dbReference type="AlphaFoldDB" id="A0A1V4SWU0"/>
<dbReference type="SUPFAM" id="SSF56112">
    <property type="entry name" value="Protein kinase-like (PK-like)"/>
    <property type="match status" value="1"/>
</dbReference>
<dbReference type="NCBIfam" id="TIGR02906">
    <property type="entry name" value="spore_CotS"/>
    <property type="match status" value="1"/>
</dbReference>
<dbReference type="GO" id="GO:0042601">
    <property type="term" value="C:endospore-forming forespore"/>
    <property type="evidence" value="ECO:0007669"/>
    <property type="project" value="TreeGrafter"/>
</dbReference>
<comment type="caution">
    <text evidence="2">The sequence shown here is derived from an EMBL/GenBank/DDBJ whole genome shotgun (WGS) entry which is preliminary data.</text>
</comment>
<dbReference type="InterPro" id="IPR014255">
    <property type="entry name" value="Spore_coat_CotS"/>
</dbReference>
<keyword evidence="2" id="KW-0167">Capsid protein</keyword>
<accession>A0A1V4SWU0</accession>
<dbReference type="Gene3D" id="3.90.1200.10">
    <property type="match status" value="1"/>
</dbReference>
<feature type="domain" description="Aminoglycoside phosphotransferase" evidence="1">
    <location>
        <begin position="27"/>
        <end position="245"/>
    </location>
</feature>
<dbReference type="EMBL" id="LTAY01000026">
    <property type="protein sequence ID" value="OPX49015.1"/>
    <property type="molecule type" value="Genomic_DNA"/>
</dbReference>
<dbReference type="PANTHER" id="PTHR39179:SF1">
    <property type="entry name" value="SPORE COAT PROTEIN I"/>
    <property type="match status" value="1"/>
</dbReference>
<evidence type="ECO:0000259" key="1">
    <source>
        <dbReference type="Pfam" id="PF01636"/>
    </source>
</evidence>
<dbReference type="OrthoDB" id="9771902at2"/>
<name>A0A1V4SWU0_9CLOT</name>
<gene>
    <name evidence="2" type="primary">cotI_1</name>
    <name evidence="2" type="ORF">CLTHE_07620</name>
</gene>